<reference evidence="2 3" key="1">
    <citation type="submission" date="2020-07" db="EMBL/GenBank/DDBJ databases">
        <title>Sequencing the genomes of 1000 actinobacteria strains.</title>
        <authorList>
            <person name="Klenk H.-P."/>
        </authorList>
    </citation>
    <scope>NUCLEOTIDE SEQUENCE [LARGE SCALE GENOMIC DNA]</scope>
    <source>
        <strain evidence="2 3">DSM 45927</strain>
    </source>
</reference>
<sequence>MTARRSEGPAPAPDGPAAPAPVGPFPGAEDAVARRTGRAPADRFAALDAWGAAERTHTEIARRLTAHHGVEGWWVQHITVAYEQARGRRASGQRADGRFAAGASKTVAAPAERVFAAFADPARRRAWLPGAETAVRTATAPASFRAGWCADGTLVAVYRTAQGGRTRVGLQHEKPAGAEAAARMKVYRRQRLGVLKELLERG</sequence>
<dbReference type="EMBL" id="JACCFO010000001">
    <property type="protein sequence ID" value="NYI94407.1"/>
    <property type="molecule type" value="Genomic_DNA"/>
</dbReference>
<protein>
    <submittedName>
        <fullName evidence="2">Uncharacterized protein YndB with AHSA1/START domain</fullName>
    </submittedName>
</protein>
<organism evidence="2 3">
    <name type="scientific">Streptomonospora nanhaiensis</name>
    <dbReference type="NCBI Taxonomy" id="1323731"/>
    <lineage>
        <taxon>Bacteria</taxon>
        <taxon>Bacillati</taxon>
        <taxon>Actinomycetota</taxon>
        <taxon>Actinomycetes</taxon>
        <taxon>Streptosporangiales</taxon>
        <taxon>Nocardiopsidaceae</taxon>
        <taxon>Streptomonospora</taxon>
    </lineage>
</organism>
<evidence type="ECO:0000313" key="3">
    <source>
        <dbReference type="Proteomes" id="UP000575985"/>
    </source>
</evidence>
<dbReference type="AlphaFoldDB" id="A0A853BIJ7"/>
<name>A0A853BIJ7_9ACTN</name>
<accession>A0A853BIJ7</accession>
<dbReference type="SUPFAM" id="SSF55961">
    <property type="entry name" value="Bet v1-like"/>
    <property type="match status" value="1"/>
</dbReference>
<gene>
    <name evidence="2" type="ORF">HNR12_000684</name>
</gene>
<proteinExistence type="predicted"/>
<evidence type="ECO:0000256" key="1">
    <source>
        <dbReference type="SAM" id="MobiDB-lite"/>
    </source>
</evidence>
<dbReference type="InterPro" id="IPR023393">
    <property type="entry name" value="START-like_dom_sf"/>
</dbReference>
<dbReference type="Gene3D" id="3.30.530.20">
    <property type="match status" value="1"/>
</dbReference>
<dbReference type="Proteomes" id="UP000575985">
    <property type="component" value="Unassembled WGS sequence"/>
</dbReference>
<feature type="region of interest" description="Disordered" evidence="1">
    <location>
        <begin position="1"/>
        <end position="37"/>
    </location>
</feature>
<comment type="caution">
    <text evidence="2">The sequence shown here is derived from an EMBL/GenBank/DDBJ whole genome shotgun (WGS) entry which is preliminary data.</text>
</comment>
<dbReference type="RefSeq" id="WP_179766057.1">
    <property type="nucleotide sequence ID" value="NZ_JACCFO010000001.1"/>
</dbReference>
<evidence type="ECO:0000313" key="2">
    <source>
        <dbReference type="EMBL" id="NYI94407.1"/>
    </source>
</evidence>
<feature type="compositionally biased region" description="Pro residues" evidence="1">
    <location>
        <begin position="10"/>
        <end position="24"/>
    </location>
</feature>
<keyword evidence="3" id="KW-1185">Reference proteome</keyword>